<accession>A0ABV7A2U8</accession>
<feature type="transmembrane region" description="Helical" evidence="6">
    <location>
        <begin position="281"/>
        <end position="302"/>
    </location>
</feature>
<keyword evidence="2" id="KW-1003">Cell membrane</keyword>
<organism evidence="8 9">
    <name type="scientific">Virgibacillus sediminis</name>
    <dbReference type="NCBI Taxonomy" id="202260"/>
    <lineage>
        <taxon>Bacteria</taxon>
        <taxon>Bacillati</taxon>
        <taxon>Bacillota</taxon>
        <taxon>Bacilli</taxon>
        <taxon>Bacillales</taxon>
        <taxon>Bacillaceae</taxon>
        <taxon>Virgibacillus</taxon>
    </lineage>
</organism>
<sequence length="305" mass="34257">MAVLYSSFFIFISLLFYALFGMREEKRAHVQKRIHAYFFRPAATENGGIEEDDRSFFERVIGPAMGSFKQKYNKRLGKEEAAKIETLLMQAGQPFGLSPVEFKMVQLGLLLGLPLFALLIGWLAGLGFFGVLLAVIIGFVIGMVTPKMYLKKAIKKRSEKAGRELPDILDLLTISLEAGLGFDAALSQVVSKKKGEVVKEFKISLEEMRLGSTRKEALSAINGRLASDDFRSLIFNIIQAEKLGIGMVSVLRIQTEDIRERRRQRAEEAAMKAPIKMMFPLVMFIFPTLFIILLGPAILQFMDAF</sequence>
<dbReference type="PANTHER" id="PTHR35007">
    <property type="entry name" value="INTEGRAL MEMBRANE PROTEIN-RELATED"/>
    <property type="match status" value="1"/>
</dbReference>
<reference evidence="9" key="1">
    <citation type="journal article" date="2019" name="Int. J. Syst. Evol. Microbiol.">
        <title>The Global Catalogue of Microorganisms (GCM) 10K type strain sequencing project: providing services to taxonomists for standard genome sequencing and annotation.</title>
        <authorList>
            <consortium name="The Broad Institute Genomics Platform"/>
            <consortium name="The Broad Institute Genome Sequencing Center for Infectious Disease"/>
            <person name="Wu L."/>
            <person name="Ma J."/>
        </authorList>
    </citation>
    <scope>NUCLEOTIDE SEQUENCE [LARGE SCALE GENOMIC DNA]</scope>
    <source>
        <strain evidence="9">KCTC 13193</strain>
    </source>
</reference>
<dbReference type="RefSeq" id="WP_390302662.1">
    <property type="nucleotide sequence ID" value="NZ_JBHRRZ010000003.1"/>
</dbReference>
<evidence type="ECO:0000256" key="5">
    <source>
        <dbReference type="ARBA" id="ARBA00023136"/>
    </source>
</evidence>
<dbReference type="PANTHER" id="PTHR35007:SF2">
    <property type="entry name" value="PILUS ASSEMBLE PROTEIN"/>
    <property type="match status" value="1"/>
</dbReference>
<dbReference type="Proteomes" id="UP001595387">
    <property type="component" value="Unassembled WGS sequence"/>
</dbReference>
<dbReference type="InterPro" id="IPR018076">
    <property type="entry name" value="T2SS_GspF_dom"/>
</dbReference>
<evidence type="ECO:0000256" key="4">
    <source>
        <dbReference type="ARBA" id="ARBA00022989"/>
    </source>
</evidence>
<dbReference type="Pfam" id="PF00482">
    <property type="entry name" value="T2SSF"/>
    <property type="match status" value="1"/>
</dbReference>
<feature type="transmembrane region" description="Helical" evidence="6">
    <location>
        <begin position="6"/>
        <end position="23"/>
    </location>
</feature>
<feature type="domain" description="Type II secretion system protein GspF" evidence="7">
    <location>
        <begin position="169"/>
        <end position="294"/>
    </location>
</feature>
<feature type="transmembrane region" description="Helical" evidence="6">
    <location>
        <begin position="107"/>
        <end position="125"/>
    </location>
</feature>
<evidence type="ECO:0000256" key="6">
    <source>
        <dbReference type="SAM" id="Phobius"/>
    </source>
</evidence>
<feature type="transmembrane region" description="Helical" evidence="6">
    <location>
        <begin position="131"/>
        <end position="150"/>
    </location>
</feature>
<proteinExistence type="predicted"/>
<keyword evidence="5 6" id="KW-0472">Membrane</keyword>
<dbReference type="EMBL" id="JBHRRZ010000003">
    <property type="protein sequence ID" value="MFC2947305.1"/>
    <property type="molecule type" value="Genomic_DNA"/>
</dbReference>
<keyword evidence="9" id="KW-1185">Reference proteome</keyword>
<name>A0ABV7A2U8_9BACI</name>
<evidence type="ECO:0000313" key="8">
    <source>
        <dbReference type="EMBL" id="MFC2947305.1"/>
    </source>
</evidence>
<gene>
    <name evidence="8" type="ORF">ACFODW_02850</name>
</gene>
<keyword evidence="4 6" id="KW-1133">Transmembrane helix</keyword>
<evidence type="ECO:0000256" key="1">
    <source>
        <dbReference type="ARBA" id="ARBA00004651"/>
    </source>
</evidence>
<keyword evidence="3 6" id="KW-0812">Transmembrane</keyword>
<evidence type="ECO:0000259" key="7">
    <source>
        <dbReference type="Pfam" id="PF00482"/>
    </source>
</evidence>
<evidence type="ECO:0000256" key="2">
    <source>
        <dbReference type="ARBA" id="ARBA00022475"/>
    </source>
</evidence>
<evidence type="ECO:0000313" key="9">
    <source>
        <dbReference type="Proteomes" id="UP001595387"/>
    </source>
</evidence>
<comment type="subcellular location">
    <subcellularLocation>
        <location evidence="1">Cell membrane</location>
        <topology evidence="1">Multi-pass membrane protein</topology>
    </subcellularLocation>
</comment>
<protein>
    <submittedName>
        <fullName evidence="8">Type II secretion system F family protein</fullName>
    </submittedName>
</protein>
<evidence type="ECO:0000256" key="3">
    <source>
        <dbReference type="ARBA" id="ARBA00022692"/>
    </source>
</evidence>
<comment type="caution">
    <text evidence="8">The sequence shown here is derived from an EMBL/GenBank/DDBJ whole genome shotgun (WGS) entry which is preliminary data.</text>
</comment>